<organism evidence="1 2">
    <name type="scientific">Holotrichia oblita</name>
    <name type="common">Chafer beetle</name>
    <dbReference type="NCBI Taxonomy" id="644536"/>
    <lineage>
        <taxon>Eukaryota</taxon>
        <taxon>Metazoa</taxon>
        <taxon>Ecdysozoa</taxon>
        <taxon>Arthropoda</taxon>
        <taxon>Hexapoda</taxon>
        <taxon>Insecta</taxon>
        <taxon>Pterygota</taxon>
        <taxon>Neoptera</taxon>
        <taxon>Endopterygota</taxon>
        <taxon>Coleoptera</taxon>
        <taxon>Polyphaga</taxon>
        <taxon>Scarabaeiformia</taxon>
        <taxon>Scarabaeidae</taxon>
        <taxon>Melolonthinae</taxon>
        <taxon>Holotrichia</taxon>
    </lineage>
</organism>
<dbReference type="Proteomes" id="UP001056778">
    <property type="component" value="Chromosome 6"/>
</dbReference>
<evidence type="ECO:0000313" key="1">
    <source>
        <dbReference type="EMBL" id="KAI4459910.1"/>
    </source>
</evidence>
<comment type="caution">
    <text evidence="1">The sequence shown here is derived from an EMBL/GenBank/DDBJ whole genome shotgun (WGS) entry which is preliminary data.</text>
</comment>
<evidence type="ECO:0000313" key="2">
    <source>
        <dbReference type="Proteomes" id="UP001056778"/>
    </source>
</evidence>
<keyword evidence="1" id="KW-0675">Receptor</keyword>
<gene>
    <name evidence="1" type="ORF">MML48_6g00014279</name>
</gene>
<dbReference type="EMBL" id="CM043020">
    <property type="protein sequence ID" value="KAI4459910.1"/>
    <property type="molecule type" value="Genomic_DNA"/>
</dbReference>
<reference evidence="1" key="1">
    <citation type="submission" date="2022-04" db="EMBL/GenBank/DDBJ databases">
        <title>Chromosome-scale genome assembly of Holotrichia oblita Faldermann.</title>
        <authorList>
            <person name="Rongchong L."/>
        </authorList>
    </citation>
    <scope>NUCLEOTIDE SEQUENCE</scope>
    <source>
        <strain evidence="1">81SQS9</strain>
    </source>
</reference>
<sequence>MDCFVDYLLSSEEDEDTTEVLHYEQYLIMAFVGIIMSCLGYLTYLFSPIEQMVDSMTTLRPGHFIYSFWAEPPLEILVKVYIFNVTNSNEFLAGTEKLKVEEIGPYVYQEILTNTDAVFDDNNTLTFTPTRNYKFRQDLSVGTEEDNMLVPNVPLLGVGSYITTASSFIKMAFNARTMFTEQEFRSLTVHQYLWGYSDSLISLGPFLNMKLDFEKFGLLDRLTAREKNISVKVTLDKTIDQFGNTMLPYSILTYNGSPGLKMWNYTDVEGDETPNGNTKCNTIEGTFEAGLFPKYIPVNESIRLYRRAFCRPVTFNFENKTVTKDGYDVYRFRTDKNFMASGDNYPSNKCYCTKVISQPHFYNADEEIAQQIEGMSPNMELHDSTADVNPALGIPLEAQLRIQVNLHIAENSLYKVKAFSNMMVPLIWLEMTVLPPSSHVKFLLNIVLYVMPIFQTVLMWVLGLLGISMIAAAALIIFYFPPERRLEDPYGHRIGYSPILILPLSSRLKDMRIS</sequence>
<keyword evidence="2" id="KW-1185">Reference proteome</keyword>
<accession>A0ACB9SZE8</accession>
<name>A0ACB9SZE8_HOLOL</name>
<protein>
    <submittedName>
        <fullName evidence="1">Scavenger receptor class b type-1 sr-b1</fullName>
    </submittedName>
</protein>
<proteinExistence type="predicted"/>